<reference evidence="9" key="1">
    <citation type="journal article" date="2019" name="Int. J. Syst. Evol. Microbiol.">
        <title>The Global Catalogue of Microorganisms (GCM) 10K type strain sequencing project: providing services to taxonomists for standard genome sequencing and annotation.</title>
        <authorList>
            <consortium name="The Broad Institute Genomics Platform"/>
            <consortium name="The Broad Institute Genome Sequencing Center for Infectious Disease"/>
            <person name="Wu L."/>
            <person name="Ma J."/>
        </authorList>
    </citation>
    <scope>NUCLEOTIDE SEQUENCE [LARGE SCALE GENOMIC DNA]</scope>
    <source>
        <strain evidence="9">CCUG 46385</strain>
    </source>
</reference>
<gene>
    <name evidence="5 8" type="primary">truB</name>
    <name evidence="8" type="ORF">ACFO4R_04675</name>
</gene>
<evidence type="ECO:0000256" key="1">
    <source>
        <dbReference type="ARBA" id="ARBA00000385"/>
    </source>
</evidence>
<evidence type="ECO:0000256" key="2">
    <source>
        <dbReference type="ARBA" id="ARBA00005642"/>
    </source>
</evidence>
<dbReference type="PANTHER" id="PTHR13767:SF2">
    <property type="entry name" value="PSEUDOURIDYLATE SYNTHASE TRUB1"/>
    <property type="match status" value="1"/>
</dbReference>
<protein>
    <recommendedName>
        <fullName evidence="5">tRNA pseudouridine synthase B</fullName>
        <ecNumber evidence="5">5.4.99.25</ecNumber>
    </recommendedName>
    <alternativeName>
        <fullName evidence="5">tRNA pseudouridine(55) synthase</fullName>
        <shortName evidence="5">Psi55 synthase</shortName>
    </alternativeName>
    <alternativeName>
        <fullName evidence="5">tRNA pseudouridylate synthase</fullName>
    </alternativeName>
    <alternativeName>
        <fullName evidence="5">tRNA-uridine isomerase</fullName>
    </alternativeName>
</protein>
<comment type="similarity">
    <text evidence="2 5">Belongs to the pseudouridine synthase TruB family. Type 1 subfamily.</text>
</comment>
<keyword evidence="3 5" id="KW-0819">tRNA processing</keyword>
<dbReference type="InterPro" id="IPR002501">
    <property type="entry name" value="PsdUridine_synth_N"/>
</dbReference>
<dbReference type="EC" id="5.4.99.25" evidence="5"/>
<evidence type="ECO:0000259" key="7">
    <source>
        <dbReference type="Pfam" id="PF16198"/>
    </source>
</evidence>
<feature type="active site" description="Nucleophile" evidence="5">
    <location>
        <position position="38"/>
    </location>
</feature>
<dbReference type="HAMAP" id="MF_01080">
    <property type="entry name" value="TruB_bact"/>
    <property type="match status" value="1"/>
</dbReference>
<dbReference type="Proteomes" id="UP001595916">
    <property type="component" value="Unassembled WGS sequence"/>
</dbReference>
<dbReference type="GO" id="GO:0160148">
    <property type="term" value="F:tRNA pseudouridine(55) synthase activity"/>
    <property type="evidence" value="ECO:0007669"/>
    <property type="project" value="UniProtKB-EC"/>
</dbReference>
<sequence>MNGFLNLIKPTGMTSHDVVSSVRRLLKIKKVGHTGTLDPNAAGVLPVCVGRAAKFSDYLLKEEKQYFAKIGFGALTDTLDTYGSVVSTKDIRPFSLEQLEKVLQEFTGDIEQFPPKYSAIKIGGRKLYEMARNNEELPDIKPRAVCISSIDICSFSSESVDLDIVCSAGTYIRSLARDIGEKLDNEAYLSLLIRKRSGNFSIDEGITLEELEEFVREGRLDEVLIPIDGALSSYPELYLSTIEDKHYKNGCTLVLTQRKCREGIYRVYDEEGGFSGLGNLELQKDKLYLRSLKLARVAE</sequence>
<evidence type="ECO:0000313" key="9">
    <source>
        <dbReference type="Proteomes" id="UP001595916"/>
    </source>
</evidence>
<dbReference type="EMBL" id="JBHSHL010000014">
    <property type="protein sequence ID" value="MFC4804371.1"/>
    <property type="molecule type" value="Genomic_DNA"/>
</dbReference>
<keyword evidence="4 5" id="KW-0413">Isomerase</keyword>
<evidence type="ECO:0000259" key="6">
    <source>
        <dbReference type="Pfam" id="PF01509"/>
    </source>
</evidence>
<comment type="caution">
    <text evidence="8">The sequence shown here is derived from an EMBL/GenBank/DDBJ whole genome shotgun (WGS) entry which is preliminary data.</text>
</comment>
<organism evidence="8 9">
    <name type="scientific">Filifactor villosus</name>
    <dbReference type="NCBI Taxonomy" id="29374"/>
    <lineage>
        <taxon>Bacteria</taxon>
        <taxon>Bacillati</taxon>
        <taxon>Bacillota</taxon>
        <taxon>Clostridia</taxon>
        <taxon>Peptostreptococcales</taxon>
        <taxon>Filifactoraceae</taxon>
        <taxon>Filifactor</taxon>
    </lineage>
</organism>
<evidence type="ECO:0000256" key="5">
    <source>
        <dbReference type="HAMAP-Rule" id="MF_01080"/>
    </source>
</evidence>
<name>A0ABV9QLV2_9FIRM</name>
<evidence type="ECO:0000313" key="8">
    <source>
        <dbReference type="EMBL" id="MFC4804371.1"/>
    </source>
</evidence>
<dbReference type="SUPFAM" id="SSF55120">
    <property type="entry name" value="Pseudouridine synthase"/>
    <property type="match status" value="1"/>
</dbReference>
<dbReference type="InterPro" id="IPR032819">
    <property type="entry name" value="TruB_C"/>
</dbReference>
<feature type="domain" description="Pseudouridine synthase II N-terminal" evidence="6">
    <location>
        <begin position="23"/>
        <end position="172"/>
    </location>
</feature>
<dbReference type="Pfam" id="PF01509">
    <property type="entry name" value="TruB_N"/>
    <property type="match status" value="1"/>
</dbReference>
<evidence type="ECO:0000256" key="4">
    <source>
        <dbReference type="ARBA" id="ARBA00023235"/>
    </source>
</evidence>
<dbReference type="Gene3D" id="3.30.2350.10">
    <property type="entry name" value="Pseudouridine synthase"/>
    <property type="match status" value="1"/>
</dbReference>
<dbReference type="CDD" id="cd02573">
    <property type="entry name" value="PseudoU_synth_EcTruB"/>
    <property type="match status" value="1"/>
</dbReference>
<accession>A0ABV9QLV2</accession>
<comment type="catalytic activity">
    <reaction evidence="1 5">
        <text>uridine(55) in tRNA = pseudouridine(55) in tRNA</text>
        <dbReference type="Rhea" id="RHEA:42532"/>
        <dbReference type="Rhea" id="RHEA-COMP:10101"/>
        <dbReference type="Rhea" id="RHEA-COMP:10102"/>
        <dbReference type="ChEBI" id="CHEBI:65314"/>
        <dbReference type="ChEBI" id="CHEBI:65315"/>
        <dbReference type="EC" id="5.4.99.25"/>
    </reaction>
</comment>
<dbReference type="InterPro" id="IPR014780">
    <property type="entry name" value="tRNA_psdUridine_synth_TruB"/>
</dbReference>
<feature type="domain" description="tRNA pseudouridylate synthase B C-terminal" evidence="7">
    <location>
        <begin position="173"/>
        <end position="231"/>
    </location>
</feature>
<proteinExistence type="inferred from homology"/>
<evidence type="ECO:0000256" key="3">
    <source>
        <dbReference type="ARBA" id="ARBA00022694"/>
    </source>
</evidence>
<dbReference type="Pfam" id="PF16198">
    <property type="entry name" value="TruB_C_2"/>
    <property type="match status" value="1"/>
</dbReference>
<keyword evidence="9" id="KW-1185">Reference proteome</keyword>
<comment type="function">
    <text evidence="5">Responsible for synthesis of pseudouridine from uracil-55 in the psi GC loop of transfer RNAs.</text>
</comment>
<dbReference type="RefSeq" id="WP_379787878.1">
    <property type="nucleotide sequence ID" value="NZ_JBHSHL010000014.1"/>
</dbReference>
<dbReference type="InterPro" id="IPR020103">
    <property type="entry name" value="PsdUridine_synth_cat_dom_sf"/>
</dbReference>
<dbReference type="NCBIfam" id="TIGR00431">
    <property type="entry name" value="TruB"/>
    <property type="match status" value="1"/>
</dbReference>
<dbReference type="PANTHER" id="PTHR13767">
    <property type="entry name" value="TRNA-PSEUDOURIDINE SYNTHASE"/>
    <property type="match status" value="1"/>
</dbReference>